<name>A0AAV2NFF6_9HYME</name>
<evidence type="ECO:0000256" key="1">
    <source>
        <dbReference type="SAM" id="MobiDB-lite"/>
    </source>
</evidence>
<accession>A0AAV2NFF6</accession>
<dbReference type="EMBL" id="OZ034838">
    <property type="protein sequence ID" value="CAL1678892.1"/>
    <property type="molecule type" value="Genomic_DNA"/>
</dbReference>
<sequence>MSDNNQEHVPLRQPHGPPLNHLPIPPAAAGTGAIPRRPAVGSDVPPSNPEVPAPEVEPPPAGLYGDLGICNNQLFLRHYIAESPVTAALKFAPLQRWPILPPHDDKSLLSLAHVFAEARYHAANIPNPPLRKAIAVGEALSPMIPNHKFETTLNSRTSFVEWIKRGFLDNIMLIRFQEIGEVNTLQIRTLS</sequence>
<feature type="region of interest" description="Disordered" evidence="1">
    <location>
        <begin position="1"/>
        <end position="58"/>
    </location>
</feature>
<dbReference type="AlphaFoldDB" id="A0AAV2NFF6"/>
<keyword evidence="3" id="KW-1185">Reference proteome</keyword>
<proteinExistence type="predicted"/>
<feature type="compositionally biased region" description="Pro residues" evidence="1">
    <location>
        <begin position="46"/>
        <end position="58"/>
    </location>
</feature>
<reference evidence="2" key="1">
    <citation type="submission" date="2024-04" db="EMBL/GenBank/DDBJ databases">
        <authorList>
            <consortium name="Molecular Ecology Group"/>
        </authorList>
    </citation>
    <scope>NUCLEOTIDE SEQUENCE</scope>
</reference>
<organism evidence="2 3">
    <name type="scientific">Lasius platythorax</name>
    <dbReference type="NCBI Taxonomy" id="488582"/>
    <lineage>
        <taxon>Eukaryota</taxon>
        <taxon>Metazoa</taxon>
        <taxon>Ecdysozoa</taxon>
        <taxon>Arthropoda</taxon>
        <taxon>Hexapoda</taxon>
        <taxon>Insecta</taxon>
        <taxon>Pterygota</taxon>
        <taxon>Neoptera</taxon>
        <taxon>Endopterygota</taxon>
        <taxon>Hymenoptera</taxon>
        <taxon>Apocrita</taxon>
        <taxon>Aculeata</taxon>
        <taxon>Formicoidea</taxon>
        <taxon>Formicidae</taxon>
        <taxon>Formicinae</taxon>
        <taxon>Lasius</taxon>
        <taxon>Lasius</taxon>
    </lineage>
</organism>
<dbReference type="Proteomes" id="UP001497644">
    <property type="component" value="Chromosome 15"/>
</dbReference>
<feature type="compositionally biased region" description="Basic and acidic residues" evidence="1">
    <location>
        <begin position="1"/>
        <end position="10"/>
    </location>
</feature>
<protein>
    <submittedName>
        <fullName evidence="2">Uncharacterized protein</fullName>
    </submittedName>
</protein>
<evidence type="ECO:0000313" key="3">
    <source>
        <dbReference type="Proteomes" id="UP001497644"/>
    </source>
</evidence>
<evidence type="ECO:0000313" key="2">
    <source>
        <dbReference type="EMBL" id="CAL1678892.1"/>
    </source>
</evidence>
<gene>
    <name evidence="2" type="ORF">LPLAT_LOCUS4672</name>
</gene>
<feature type="compositionally biased region" description="Low complexity" evidence="1">
    <location>
        <begin position="27"/>
        <end position="39"/>
    </location>
</feature>